<comment type="catalytic activity">
    <reaction evidence="11 12">
        <text>L-aspartate + ATP = 4-phospho-L-aspartate + ADP</text>
        <dbReference type="Rhea" id="RHEA:23776"/>
        <dbReference type="ChEBI" id="CHEBI:29991"/>
        <dbReference type="ChEBI" id="CHEBI:30616"/>
        <dbReference type="ChEBI" id="CHEBI:57535"/>
        <dbReference type="ChEBI" id="CHEBI:456216"/>
        <dbReference type="EC" id="2.7.2.4"/>
    </reaction>
</comment>
<comment type="pathway">
    <text evidence="13">Amino-acid biosynthesis; L-lysine biosynthesis via DAP pathway; (S)-tetrahydrodipicolinate from L-aspartate: step 1/4.</text>
</comment>
<dbReference type="InterPro" id="IPR045865">
    <property type="entry name" value="ACT-like_dom_sf"/>
</dbReference>
<dbReference type="EC" id="2.7.2.4" evidence="12"/>
<sequence length="408" mass="43607">MSLIVHKYGGSSVADADKITGVARRIGKAKDSGQEVVAVASAMGDTTDELIELAHTVSSEPDPRELDLLLSTGELVSCTLLTMALRSLGYDAITLSGFQAGIHTDDMYGQARIFSIDPARVESELSEGKVVIVAGFQGITDDMDITTLGRGGSDTTAVALAAALRADRCDIYTDVDGIYTADPRIVPNARKLSEIDYEEMLELASYGAKMHPRSIELGAVNDVPIYVASSFGDQPGTLIHRVEKVKELENRVKATGVAYQANVAKITVRSLPDRPGIAAALFEPLAAMGINVDTIVQNTSAERTTDISFTVTRAELPEAFEQVRVLLADLGGTEVVSDNTLASVHVVGSGMQNTPGYASRMFRILADGNINIDMITTSEIRISCIINEDQVSEAVRLLHEGFQLGEEG</sequence>
<comment type="pathway">
    <text evidence="2 13">Amino-acid biosynthesis; L-threonine biosynthesis; L-threonine from L-aspartate: step 1/5.</text>
</comment>
<feature type="domain" description="ACT" evidence="14">
    <location>
        <begin position="346"/>
        <end position="408"/>
    </location>
</feature>
<dbReference type="GO" id="GO:0009089">
    <property type="term" value="P:lysine biosynthetic process via diaminopimelate"/>
    <property type="evidence" value="ECO:0007669"/>
    <property type="project" value="InterPro"/>
</dbReference>
<evidence type="ECO:0000256" key="12">
    <source>
        <dbReference type="RuleBase" id="RU003448"/>
    </source>
</evidence>
<reference evidence="15" key="1">
    <citation type="submission" date="2023-03" db="EMBL/GenBank/DDBJ databases">
        <authorList>
            <person name="Steffen K."/>
            <person name="Cardenas P."/>
        </authorList>
    </citation>
    <scope>NUCLEOTIDE SEQUENCE</scope>
</reference>
<dbReference type="CDD" id="cd04936">
    <property type="entry name" value="ACT_AKii-LysC-BS-like_2"/>
    <property type="match status" value="1"/>
</dbReference>
<dbReference type="PANTHER" id="PTHR21499:SF3">
    <property type="entry name" value="ASPARTOKINASE"/>
    <property type="match status" value="1"/>
</dbReference>
<dbReference type="GO" id="GO:0005829">
    <property type="term" value="C:cytosol"/>
    <property type="evidence" value="ECO:0007669"/>
    <property type="project" value="TreeGrafter"/>
</dbReference>
<dbReference type="InterPro" id="IPR001341">
    <property type="entry name" value="Asp_kinase"/>
</dbReference>
<dbReference type="InterPro" id="IPR005260">
    <property type="entry name" value="Asp_kin_monofn"/>
</dbReference>
<keyword evidence="16" id="KW-1185">Reference proteome</keyword>
<feature type="domain" description="ACT" evidence="14">
    <location>
        <begin position="266"/>
        <end position="344"/>
    </location>
</feature>
<accession>A0AA35W8V3</accession>
<dbReference type="InterPro" id="IPR054352">
    <property type="entry name" value="ACT_Aspartokinase"/>
</dbReference>
<organism evidence="15 16">
    <name type="scientific">Geodia barretti</name>
    <name type="common">Barrett's horny sponge</name>
    <dbReference type="NCBI Taxonomy" id="519541"/>
    <lineage>
        <taxon>Eukaryota</taxon>
        <taxon>Metazoa</taxon>
        <taxon>Porifera</taxon>
        <taxon>Demospongiae</taxon>
        <taxon>Heteroscleromorpha</taxon>
        <taxon>Tetractinellida</taxon>
        <taxon>Astrophorina</taxon>
        <taxon>Geodiidae</taxon>
        <taxon>Geodia</taxon>
    </lineage>
</organism>
<evidence type="ECO:0000256" key="10">
    <source>
        <dbReference type="ARBA" id="ARBA00023154"/>
    </source>
</evidence>
<dbReference type="InterPro" id="IPR018042">
    <property type="entry name" value="Aspartate_kinase_CS"/>
</dbReference>
<dbReference type="PROSITE" id="PS00324">
    <property type="entry name" value="ASPARTOKINASE"/>
    <property type="match status" value="1"/>
</dbReference>
<comment type="pathway">
    <text evidence="1 13">Amino-acid biosynthesis; L-methionine biosynthesis via de novo pathway; L-homoserine from L-aspartate: step 1/3.</text>
</comment>
<dbReference type="InterPro" id="IPR036393">
    <property type="entry name" value="AceGlu_kinase-like_sf"/>
</dbReference>
<dbReference type="EMBL" id="CASHTH010001184">
    <property type="protein sequence ID" value="CAI8012458.1"/>
    <property type="molecule type" value="Genomic_DNA"/>
</dbReference>
<dbReference type="Proteomes" id="UP001174909">
    <property type="component" value="Unassembled WGS sequence"/>
</dbReference>
<dbReference type="GO" id="GO:0004072">
    <property type="term" value="F:aspartate kinase activity"/>
    <property type="evidence" value="ECO:0007669"/>
    <property type="project" value="UniProtKB-EC"/>
</dbReference>
<keyword evidence="7" id="KW-0547">Nucleotide-binding</keyword>
<comment type="similarity">
    <text evidence="3 12">Belongs to the aspartokinase family.</text>
</comment>
<keyword evidence="4 13" id="KW-0028">Amino-acid biosynthesis</keyword>
<evidence type="ECO:0000256" key="8">
    <source>
        <dbReference type="ARBA" id="ARBA00022777"/>
    </source>
</evidence>
<keyword evidence="6" id="KW-0677">Repeat</keyword>
<dbReference type="NCBIfam" id="NF005155">
    <property type="entry name" value="PRK06635.1-4"/>
    <property type="match status" value="1"/>
</dbReference>
<evidence type="ECO:0000313" key="16">
    <source>
        <dbReference type="Proteomes" id="UP001174909"/>
    </source>
</evidence>
<dbReference type="InterPro" id="IPR002912">
    <property type="entry name" value="ACT_dom"/>
</dbReference>
<evidence type="ECO:0000256" key="6">
    <source>
        <dbReference type="ARBA" id="ARBA00022737"/>
    </source>
</evidence>
<dbReference type="NCBIfam" id="NF005154">
    <property type="entry name" value="PRK06635.1-2"/>
    <property type="match status" value="1"/>
</dbReference>
<evidence type="ECO:0000256" key="13">
    <source>
        <dbReference type="RuleBase" id="RU004249"/>
    </source>
</evidence>
<keyword evidence="5 12" id="KW-0808">Transferase</keyword>
<evidence type="ECO:0000259" key="14">
    <source>
        <dbReference type="PROSITE" id="PS51671"/>
    </source>
</evidence>
<evidence type="ECO:0000256" key="9">
    <source>
        <dbReference type="ARBA" id="ARBA00022840"/>
    </source>
</evidence>
<dbReference type="Pfam" id="PF00696">
    <property type="entry name" value="AA_kinase"/>
    <property type="match status" value="1"/>
</dbReference>
<evidence type="ECO:0000256" key="7">
    <source>
        <dbReference type="ARBA" id="ARBA00022741"/>
    </source>
</evidence>
<dbReference type="GO" id="GO:0005524">
    <property type="term" value="F:ATP binding"/>
    <property type="evidence" value="ECO:0007669"/>
    <property type="project" value="UniProtKB-KW"/>
</dbReference>
<dbReference type="CDD" id="cd04913">
    <property type="entry name" value="ACT_AKii-LysC-BS-like_1"/>
    <property type="match status" value="1"/>
</dbReference>
<dbReference type="AlphaFoldDB" id="A0AA35W8V3"/>
<dbReference type="PROSITE" id="PS51671">
    <property type="entry name" value="ACT"/>
    <property type="match status" value="2"/>
</dbReference>
<dbReference type="FunFam" id="3.40.1160.10:FF:000002">
    <property type="entry name" value="Aspartokinase"/>
    <property type="match status" value="1"/>
</dbReference>
<dbReference type="Gene3D" id="3.40.1160.10">
    <property type="entry name" value="Acetylglutamate kinase-like"/>
    <property type="match status" value="1"/>
</dbReference>
<evidence type="ECO:0000256" key="2">
    <source>
        <dbReference type="ARBA" id="ARBA00005139"/>
    </source>
</evidence>
<evidence type="ECO:0000256" key="11">
    <source>
        <dbReference type="ARBA" id="ARBA00047872"/>
    </source>
</evidence>
<gene>
    <name evidence="15" type="ORF">GBAR_LOCUS7993</name>
</gene>
<dbReference type="Pfam" id="PF01842">
    <property type="entry name" value="ACT"/>
    <property type="match status" value="1"/>
</dbReference>
<protein>
    <recommendedName>
        <fullName evidence="12">Aspartokinase</fullName>
        <ecNumber evidence="12">2.7.2.4</ecNumber>
    </recommendedName>
</protein>
<dbReference type="Gene3D" id="3.30.2130.10">
    <property type="entry name" value="VC0802-like"/>
    <property type="match status" value="1"/>
</dbReference>
<name>A0AA35W8V3_GEOBA</name>
<evidence type="ECO:0000256" key="1">
    <source>
        <dbReference type="ARBA" id="ARBA00004986"/>
    </source>
</evidence>
<proteinExistence type="inferred from homology"/>
<dbReference type="InterPro" id="IPR041740">
    <property type="entry name" value="AKii-LysC-BS"/>
</dbReference>
<keyword evidence="9" id="KW-0067">ATP-binding</keyword>
<evidence type="ECO:0000256" key="5">
    <source>
        <dbReference type="ARBA" id="ARBA00022679"/>
    </source>
</evidence>
<dbReference type="PIRSF" id="PIRSF000726">
    <property type="entry name" value="Asp_kin"/>
    <property type="match status" value="1"/>
</dbReference>
<dbReference type="FunFam" id="3.30.2130.10:FF:000001">
    <property type="entry name" value="Bifunctional aspartokinase/homoserine dehydrogenase"/>
    <property type="match status" value="1"/>
</dbReference>
<dbReference type="PANTHER" id="PTHR21499">
    <property type="entry name" value="ASPARTATE KINASE"/>
    <property type="match status" value="1"/>
</dbReference>
<keyword evidence="8 12" id="KW-0418">Kinase</keyword>
<dbReference type="InterPro" id="IPR001048">
    <property type="entry name" value="Asp/Glu/Uridylate_kinase"/>
</dbReference>
<keyword evidence="10" id="KW-0457">Lysine biosynthesis</keyword>
<dbReference type="SUPFAM" id="SSF55021">
    <property type="entry name" value="ACT-like"/>
    <property type="match status" value="2"/>
</dbReference>
<evidence type="ECO:0000313" key="15">
    <source>
        <dbReference type="EMBL" id="CAI8012458.1"/>
    </source>
</evidence>
<dbReference type="CDD" id="cd04261">
    <property type="entry name" value="AAK_AKii-LysC-BS"/>
    <property type="match status" value="1"/>
</dbReference>
<dbReference type="Pfam" id="PF22468">
    <property type="entry name" value="ACT_9"/>
    <property type="match status" value="1"/>
</dbReference>
<comment type="caution">
    <text evidence="15">The sequence shown here is derived from an EMBL/GenBank/DDBJ whole genome shotgun (WGS) entry which is preliminary data.</text>
</comment>
<dbReference type="NCBIfam" id="TIGR00656">
    <property type="entry name" value="asp_kin_monofn"/>
    <property type="match status" value="1"/>
</dbReference>
<dbReference type="SUPFAM" id="SSF53633">
    <property type="entry name" value="Carbamate kinase-like"/>
    <property type="match status" value="1"/>
</dbReference>
<dbReference type="GO" id="GO:0009090">
    <property type="term" value="P:homoserine biosynthetic process"/>
    <property type="evidence" value="ECO:0007669"/>
    <property type="project" value="TreeGrafter"/>
</dbReference>
<evidence type="ECO:0000256" key="4">
    <source>
        <dbReference type="ARBA" id="ARBA00022605"/>
    </source>
</evidence>
<dbReference type="NCBIfam" id="TIGR00657">
    <property type="entry name" value="asp_kinases"/>
    <property type="match status" value="1"/>
</dbReference>
<evidence type="ECO:0000256" key="3">
    <source>
        <dbReference type="ARBA" id="ARBA00010122"/>
    </source>
</evidence>